<dbReference type="PROSITE" id="PS50977">
    <property type="entry name" value="HTH_TETR_2"/>
    <property type="match status" value="1"/>
</dbReference>
<keyword evidence="1" id="KW-0805">Transcription regulation</keyword>
<comment type="caution">
    <text evidence="6">The sequence shown here is derived from an EMBL/GenBank/DDBJ whole genome shotgun (WGS) entry which is preliminary data.</text>
</comment>
<dbReference type="SUPFAM" id="SSF46689">
    <property type="entry name" value="Homeodomain-like"/>
    <property type="match status" value="1"/>
</dbReference>
<organism evidence="6 7">
    <name type="scientific">Streptosporangium vulgare</name>
    <dbReference type="NCBI Taxonomy" id="46190"/>
    <lineage>
        <taxon>Bacteria</taxon>
        <taxon>Bacillati</taxon>
        <taxon>Actinomycetota</taxon>
        <taxon>Actinomycetes</taxon>
        <taxon>Streptosporangiales</taxon>
        <taxon>Streptosporangiaceae</taxon>
        <taxon>Streptosporangium</taxon>
    </lineage>
</organism>
<dbReference type="Proteomes" id="UP001589610">
    <property type="component" value="Unassembled WGS sequence"/>
</dbReference>
<dbReference type="SUPFAM" id="SSF48498">
    <property type="entry name" value="Tetracyclin repressor-like, C-terminal domain"/>
    <property type="match status" value="1"/>
</dbReference>
<evidence type="ECO:0000256" key="2">
    <source>
        <dbReference type="ARBA" id="ARBA00023125"/>
    </source>
</evidence>
<dbReference type="InterPro" id="IPR009057">
    <property type="entry name" value="Homeodomain-like_sf"/>
</dbReference>
<evidence type="ECO:0000313" key="7">
    <source>
        <dbReference type="Proteomes" id="UP001589610"/>
    </source>
</evidence>
<keyword evidence="7" id="KW-1185">Reference proteome</keyword>
<accession>A0ABV5TRH7</accession>
<evidence type="ECO:0000256" key="3">
    <source>
        <dbReference type="ARBA" id="ARBA00023163"/>
    </source>
</evidence>
<dbReference type="InterPro" id="IPR036271">
    <property type="entry name" value="Tet_transcr_reg_TetR-rel_C_sf"/>
</dbReference>
<evidence type="ECO:0000256" key="4">
    <source>
        <dbReference type="PROSITE-ProRule" id="PRU00335"/>
    </source>
</evidence>
<reference evidence="6 7" key="1">
    <citation type="submission" date="2024-09" db="EMBL/GenBank/DDBJ databases">
        <authorList>
            <person name="Sun Q."/>
            <person name="Mori K."/>
        </authorList>
    </citation>
    <scope>NUCLEOTIDE SEQUENCE [LARGE SCALE GENOMIC DNA]</scope>
    <source>
        <strain evidence="6 7">JCM 3028</strain>
    </source>
</reference>
<dbReference type="InterPro" id="IPR049445">
    <property type="entry name" value="TetR_SbtR-like_C"/>
</dbReference>
<dbReference type="PANTHER" id="PTHR30055:SF234">
    <property type="entry name" value="HTH-TYPE TRANSCRIPTIONAL REGULATOR BETI"/>
    <property type="match status" value="1"/>
</dbReference>
<evidence type="ECO:0000313" key="6">
    <source>
        <dbReference type="EMBL" id="MFB9681740.1"/>
    </source>
</evidence>
<dbReference type="Pfam" id="PF21597">
    <property type="entry name" value="TetR_C_43"/>
    <property type="match status" value="1"/>
</dbReference>
<proteinExistence type="predicted"/>
<sequence>MTRKTRADAAGNHEHIVATAREAFAAEGVDLPMREIARRAGLGIATLYRHFPTRTDLIGAALAGHVAACRADMRAAQAEPDAWVALSGVIRRFAEHQIRSPGLNEALLGSHAAGDAFRDDRRAHAAALEQLVARAHRQRVLRPETSLADVRVVLMAISSLRPLQATRRPEAIRTLLDLLLAGLHSPDHRTVTAAGRGPRR</sequence>
<gene>
    <name evidence="6" type="ORF">ACFFRH_40220</name>
</gene>
<keyword evidence="3" id="KW-0804">Transcription</keyword>
<evidence type="ECO:0000259" key="5">
    <source>
        <dbReference type="PROSITE" id="PS50977"/>
    </source>
</evidence>
<dbReference type="InterPro" id="IPR001647">
    <property type="entry name" value="HTH_TetR"/>
</dbReference>
<name>A0ABV5TRH7_9ACTN</name>
<feature type="domain" description="HTH tetR-type" evidence="5">
    <location>
        <begin position="10"/>
        <end position="69"/>
    </location>
</feature>
<dbReference type="EMBL" id="JBHMBS010000038">
    <property type="protein sequence ID" value="MFB9681740.1"/>
    <property type="molecule type" value="Genomic_DNA"/>
</dbReference>
<dbReference type="PANTHER" id="PTHR30055">
    <property type="entry name" value="HTH-TYPE TRANSCRIPTIONAL REGULATOR RUTR"/>
    <property type="match status" value="1"/>
</dbReference>
<feature type="DNA-binding region" description="H-T-H motif" evidence="4">
    <location>
        <begin position="32"/>
        <end position="51"/>
    </location>
</feature>
<dbReference type="PRINTS" id="PR00455">
    <property type="entry name" value="HTHTETR"/>
</dbReference>
<protein>
    <submittedName>
        <fullName evidence="6">TetR/AcrR family transcriptional regulator</fullName>
    </submittedName>
</protein>
<dbReference type="RefSeq" id="WP_344746050.1">
    <property type="nucleotide sequence ID" value="NZ_BAAAWW010000083.1"/>
</dbReference>
<dbReference type="Gene3D" id="1.10.357.10">
    <property type="entry name" value="Tetracycline Repressor, domain 2"/>
    <property type="match status" value="1"/>
</dbReference>
<evidence type="ECO:0000256" key="1">
    <source>
        <dbReference type="ARBA" id="ARBA00023015"/>
    </source>
</evidence>
<dbReference type="InterPro" id="IPR050109">
    <property type="entry name" value="HTH-type_TetR-like_transc_reg"/>
</dbReference>
<keyword evidence="2 4" id="KW-0238">DNA-binding</keyword>
<dbReference type="Pfam" id="PF00440">
    <property type="entry name" value="TetR_N"/>
    <property type="match status" value="1"/>
</dbReference>